<name>A0ABY9J0V0_9ACTN</name>
<sequence length="136" mass="15086">MDDGAMLVRTEKTPQIAQRPTAVRVHTPIGSAVVLWRGDPQEADGHHLVEWTFDDDIRWGQNTHTASCAEPGIRQDGDRLLLRGRLQLTEDDAAYLQMGYWPVLFDVASPIPESANGAWVEISVEAGSVALYPYQT</sequence>
<accession>A0ABY9J0V0</accession>
<gene>
    <name evidence="1" type="ORF">P8A19_41280</name>
</gene>
<proteinExistence type="predicted"/>
<protein>
    <submittedName>
        <fullName evidence="1">Uncharacterized protein</fullName>
    </submittedName>
</protein>
<keyword evidence="2" id="KW-1185">Reference proteome</keyword>
<reference evidence="1 2" key="1">
    <citation type="submission" date="2023-03" db="EMBL/GenBank/DDBJ databases">
        <title>Isolation and description of six Streptomyces strains from soil environments, able to metabolize different microbial glucans.</title>
        <authorList>
            <person name="Widen T."/>
            <person name="Larsbrink J."/>
        </authorList>
    </citation>
    <scope>NUCLEOTIDE SEQUENCE [LARGE SCALE GENOMIC DNA]</scope>
    <source>
        <strain evidence="1 2">Alt2</strain>
    </source>
</reference>
<organism evidence="1 2">
    <name type="scientific">Streptomyces poriferorum</name>
    <dbReference type="NCBI Taxonomy" id="2798799"/>
    <lineage>
        <taxon>Bacteria</taxon>
        <taxon>Bacillati</taxon>
        <taxon>Actinomycetota</taxon>
        <taxon>Actinomycetes</taxon>
        <taxon>Kitasatosporales</taxon>
        <taxon>Streptomycetaceae</taxon>
        <taxon>Streptomyces</taxon>
    </lineage>
</organism>
<dbReference type="EMBL" id="CP120988">
    <property type="protein sequence ID" value="WLQ61445.1"/>
    <property type="molecule type" value="Genomic_DNA"/>
</dbReference>
<evidence type="ECO:0000313" key="1">
    <source>
        <dbReference type="EMBL" id="WLQ61445.1"/>
    </source>
</evidence>
<dbReference type="Proteomes" id="UP001235744">
    <property type="component" value="Chromosome"/>
</dbReference>
<dbReference type="RefSeq" id="WP_306068523.1">
    <property type="nucleotide sequence ID" value="NZ_CP120988.1"/>
</dbReference>
<evidence type="ECO:0000313" key="2">
    <source>
        <dbReference type="Proteomes" id="UP001235744"/>
    </source>
</evidence>